<dbReference type="Gene3D" id="3.40.50.300">
    <property type="entry name" value="P-loop containing nucleotide triphosphate hydrolases"/>
    <property type="match status" value="1"/>
</dbReference>
<feature type="region of interest" description="Disordered" evidence="1">
    <location>
        <begin position="210"/>
        <end position="240"/>
    </location>
</feature>
<proteinExistence type="predicted"/>
<accession>A0A8H5FRQ4</accession>
<reference evidence="3 4" key="1">
    <citation type="journal article" date="2020" name="ISME J.">
        <title>Uncovering the hidden diversity of litter-decomposition mechanisms in mushroom-forming fungi.</title>
        <authorList>
            <person name="Floudas D."/>
            <person name="Bentzer J."/>
            <person name="Ahren D."/>
            <person name="Johansson T."/>
            <person name="Persson P."/>
            <person name="Tunlid A."/>
        </authorList>
    </citation>
    <scope>NUCLEOTIDE SEQUENCE [LARGE SCALE GENOMIC DNA]</scope>
    <source>
        <strain evidence="3 4">CBS 291.85</strain>
    </source>
</reference>
<keyword evidence="4" id="KW-1185">Reference proteome</keyword>
<dbReference type="AlphaFoldDB" id="A0A8H5FRQ4"/>
<evidence type="ECO:0000313" key="3">
    <source>
        <dbReference type="EMBL" id="KAF5346332.1"/>
    </source>
</evidence>
<evidence type="ECO:0000313" key="4">
    <source>
        <dbReference type="Proteomes" id="UP000559256"/>
    </source>
</evidence>
<organism evidence="3 4">
    <name type="scientific">Tetrapyrgos nigripes</name>
    <dbReference type="NCBI Taxonomy" id="182062"/>
    <lineage>
        <taxon>Eukaryota</taxon>
        <taxon>Fungi</taxon>
        <taxon>Dikarya</taxon>
        <taxon>Basidiomycota</taxon>
        <taxon>Agaricomycotina</taxon>
        <taxon>Agaricomycetes</taxon>
        <taxon>Agaricomycetidae</taxon>
        <taxon>Agaricales</taxon>
        <taxon>Marasmiineae</taxon>
        <taxon>Marasmiaceae</taxon>
        <taxon>Tetrapyrgos</taxon>
    </lineage>
</organism>
<dbReference type="GO" id="GO:0003676">
    <property type="term" value="F:nucleic acid binding"/>
    <property type="evidence" value="ECO:0007669"/>
    <property type="project" value="InterPro"/>
</dbReference>
<dbReference type="GO" id="GO:0005524">
    <property type="term" value="F:ATP binding"/>
    <property type="evidence" value="ECO:0007669"/>
    <property type="project" value="InterPro"/>
</dbReference>
<dbReference type="EMBL" id="JAACJM010000103">
    <property type="protein sequence ID" value="KAF5346332.1"/>
    <property type="molecule type" value="Genomic_DNA"/>
</dbReference>
<dbReference type="OrthoDB" id="3260945at2759"/>
<name>A0A8H5FRQ4_9AGAR</name>
<dbReference type="InterPro" id="IPR027417">
    <property type="entry name" value="P-loop_NTPase"/>
</dbReference>
<evidence type="ECO:0000259" key="2">
    <source>
        <dbReference type="Pfam" id="PF00270"/>
    </source>
</evidence>
<dbReference type="Proteomes" id="UP000559256">
    <property type="component" value="Unassembled WGS sequence"/>
</dbReference>
<evidence type="ECO:0000256" key="1">
    <source>
        <dbReference type="SAM" id="MobiDB-lite"/>
    </source>
</evidence>
<feature type="domain" description="DEAD/DEAH-box helicase" evidence="2">
    <location>
        <begin position="78"/>
        <end position="163"/>
    </location>
</feature>
<dbReference type="Pfam" id="PF00270">
    <property type="entry name" value="DEAD"/>
    <property type="match status" value="1"/>
</dbReference>
<dbReference type="InterPro" id="IPR011545">
    <property type="entry name" value="DEAD/DEAH_box_helicase_dom"/>
</dbReference>
<comment type="caution">
    <text evidence="3">The sequence shown here is derived from an EMBL/GenBank/DDBJ whole genome shotgun (WGS) entry which is preliminary data.</text>
</comment>
<sequence>MSHSGSDRVVSSKLAPYLYAFILDYLPQDLQNTSELVSSHLAFGLMALTPTWTDSEGLNALKSVISRRVPQWPNGLRDYQLENIPRVLSGENLLLFAATGEGKSSMYIIPLLVHMEIRSNPHLYPAFVVRERPVAVVVTPTKGLATSIIQECNDFGLQGLSYCHEKITEYRLKKDDLASLICDCKMWQLICVDLNNIDFDGIEIGLPSTDPSNDEFTSVDGVSGTAGSVSEPGKEENEGV</sequence>
<protein>
    <recommendedName>
        <fullName evidence="2">DEAD/DEAH-box helicase domain-containing protein</fullName>
    </recommendedName>
</protein>
<dbReference type="SUPFAM" id="SSF52540">
    <property type="entry name" value="P-loop containing nucleoside triphosphate hydrolases"/>
    <property type="match status" value="1"/>
</dbReference>
<gene>
    <name evidence="3" type="ORF">D9758_011519</name>
</gene>